<gene>
    <name evidence="1" type="ORF">GCM10007047_27180</name>
</gene>
<evidence type="ECO:0000313" key="2">
    <source>
        <dbReference type="Proteomes" id="UP000642829"/>
    </source>
</evidence>
<comment type="caution">
    <text evidence="1">The sequence shown here is derived from an EMBL/GenBank/DDBJ whole genome shotgun (WGS) entry which is preliminary data.</text>
</comment>
<dbReference type="RefSeq" id="WP_189516152.1">
    <property type="nucleotide sequence ID" value="NZ_BMXG01000019.1"/>
</dbReference>
<reference evidence="1" key="2">
    <citation type="submission" date="2020-09" db="EMBL/GenBank/DDBJ databases">
        <authorList>
            <person name="Sun Q."/>
            <person name="Kim S."/>
        </authorList>
    </citation>
    <scope>NUCLEOTIDE SEQUENCE</scope>
    <source>
        <strain evidence="1">KCTC 12870</strain>
    </source>
</reference>
<dbReference type="AlphaFoldDB" id="A0A8J3DJZ0"/>
<reference evidence="1" key="1">
    <citation type="journal article" date="2014" name="Int. J. Syst. Evol. Microbiol.">
        <title>Complete genome sequence of Corynebacterium casei LMG S-19264T (=DSM 44701T), isolated from a smear-ripened cheese.</title>
        <authorList>
            <consortium name="US DOE Joint Genome Institute (JGI-PGF)"/>
            <person name="Walter F."/>
            <person name="Albersmeier A."/>
            <person name="Kalinowski J."/>
            <person name="Ruckert C."/>
        </authorList>
    </citation>
    <scope>NUCLEOTIDE SEQUENCE</scope>
    <source>
        <strain evidence="1">KCTC 12870</strain>
    </source>
</reference>
<dbReference type="Proteomes" id="UP000642829">
    <property type="component" value="Unassembled WGS sequence"/>
</dbReference>
<keyword evidence="2" id="KW-1185">Reference proteome</keyword>
<accession>A0A8J3DJZ0</accession>
<proteinExistence type="predicted"/>
<evidence type="ECO:0000313" key="1">
    <source>
        <dbReference type="EMBL" id="GHC08458.1"/>
    </source>
</evidence>
<name>A0A8J3DJZ0_9BACT</name>
<dbReference type="EMBL" id="BMXG01000019">
    <property type="protein sequence ID" value="GHC08458.1"/>
    <property type="molecule type" value="Genomic_DNA"/>
</dbReference>
<organism evidence="1 2">
    <name type="scientific">Cerasicoccus arenae</name>
    <dbReference type="NCBI Taxonomy" id="424488"/>
    <lineage>
        <taxon>Bacteria</taxon>
        <taxon>Pseudomonadati</taxon>
        <taxon>Verrucomicrobiota</taxon>
        <taxon>Opitutia</taxon>
        <taxon>Puniceicoccales</taxon>
        <taxon>Cerasicoccaceae</taxon>
        <taxon>Cerasicoccus</taxon>
    </lineage>
</organism>
<protein>
    <submittedName>
        <fullName evidence="1">Uncharacterized protein</fullName>
    </submittedName>
</protein>
<sequence length="97" mass="10913">MKVKITRAKILGYDISTLSDAELAKGIRLTDSDDDHIIICDSGKPKKIKADIKAEIIDVDITEKGIRQLTGHFATFLYRDGIMIDLKKHQDVQTVEE</sequence>